<dbReference type="InterPro" id="IPR012338">
    <property type="entry name" value="Beta-lactam/transpept-like"/>
</dbReference>
<evidence type="ECO:0000313" key="3">
    <source>
        <dbReference type="Proteomes" id="UP000754644"/>
    </source>
</evidence>
<evidence type="ECO:0000259" key="1">
    <source>
        <dbReference type="Pfam" id="PF00144"/>
    </source>
</evidence>
<dbReference type="Gene3D" id="3.40.710.10">
    <property type="entry name" value="DD-peptidase/beta-lactamase superfamily"/>
    <property type="match status" value="1"/>
</dbReference>
<evidence type="ECO:0000313" key="2">
    <source>
        <dbReference type="EMBL" id="NQV64954.1"/>
    </source>
</evidence>
<dbReference type="EMBL" id="JABMOJ010000230">
    <property type="protein sequence ID" value="NQV64954.1"/>
    <property type="molecule type" value="Genomic_DNA"/>
</dbReference>
<protein>
    <submittedName>
        <fullName evidence="2">Beta-lactamase family protein</fullName>
    </submittedName>
</protein>
<dbReference type="Proteomes" id="UP000754644">
    <property type="component" value="Unassembled WGS sequence"/>
</dbReference>
<dbReference type="PANTHER" id="PTHR43283:SF3">
    <property type="entry name" value="BETA-LACTAMASE FAMILY PROTEIN (AFU_ORTHOLOGUE AFUA_5G07500)"/>
    <property type="match status" value="1"/>
</dbReference>
<reference evidence="2" key="1">
    <citation type="submission" date="2020-05" db="EMBL/GenBank/DDBJ databases">
        <title>Sulfur intermediates as new biogeochemical hubs in an aquatic model microbial ecosystem.</title>
        <authorList>
            <person name="Vigneron A."/>
        </authorList>
    </citation>
    <scope>NUCLEOTIDE SEQUENCE</scope>
    <source>
        <strain evidence="2">Bin.250</strain>
    </source>
</reference>
<dbReference type="InterPro" id="IPR001466">
    <property type="entry name" value="Beta-lactam-related"/>
</dbReference>
<comment type="caution">
    <text evidence="2">The sequence shown here is derived from an EMBL/GenBank/DDBJ whole genome shotgun (WGS) entry which is preliminary data.</text>
</comment>
<organism evidence="2 3">
    <name type="scientific">SAR86 cluster bacterium</name>
    <dbReference type="NCBI Taxonomy" id="2030880"/>
    <lineage>
        <taxon>Bacteria</taxon>
        <taxon>Pseudomonadati</taxon>
        <taxon>Pseudomonadota</taxon>
        <taxon>Gammaproteobacteria</taxon>
        <taxon>SAR86 cluster</taxon>
    </lineage>
</organism>
<dbReference type="Pfam" id="PF00144">
    <property type="entry name" value="Beta-lactamase"/>
    <property type="match status" value="1"/>
</dbReference>
<name>A0A972VVE2_9GAMM</name>
<feature type="domain" description="Beta-lactamase-related" evidence="1">
    <location>
        <begin position="32"/>
        <end position="386"/>
    </location>
</feature>
<accession>A0A972VVE2</accession>
<gene>
    <name evidence="2" type="ORF">HQ497_06275</name>
</gene>
<dbReference type="AlphaFoldDB" id="A0A972VVE2"/>
<sequence>MPSINPAMSDPLAIKAAVSVLNQSVTSGDLRLGVAMIANSDGVLFQHATGAGGTQGQSTVTTDSILAIASMTKLVTTIAALQLVETGALTLDEPISTYLPALEDLQVLVGFNGDEPIYAPSPRAPSARELITHTSGFVYPMWNANALTAQTLKITPGLGAGRDSINAPLGFAPGTHMEYGISTDWLGVLVEQLSGQTLIDYFDAHIFAPLNMQDTFYDLPEAKAHRALPMALRTAEGLVDAPIYQPKPSEKKPGTFYSGGGGLFSTVHDYTQVMRALLRGGELDGQRVLQAETVDAMFDNHIGELTVAPLATEIPMLTNDIDMGFGSTAKWGLGFLLHTQGTNNGRSAGSASWGGLFNSYFWIDRERDMCGVYATQLLPFFDGKAIETLQALERIAYGK</sequence>
<dbReference type="SUPFAM" id="SSF56601">
    <property type="entry name" value="beta-lactamase/transpeptidase-like"/>
    <property type="match status" value="1"/>
</dbReference>
<dbReference type="PANTHER" id="PTHR43283">
    <property type="entry name" value="BETA-LACTAMASE-RELATED"/>
    <property type="match status" value="1"/>
</dbReference>
<dbReference type="InterPro" id="IPR050789">
    <property type="entry name" value="Diverse_Enzym_Activities"/>
</dbReference>
<proteinExistence type="predicted"/>